<feature type="non-terminal residue" evidence="1">
    <location>
        <position position="149"/>
    </location>
</feature>
<comment type="caution">
    <text evidence="1">The sequence shown here is derived from an EMBL/GenBank/DDBJ whole genome shotgun (WGS) entry which is preliminary data.</text>
</comment>
<evidence type="ECO:0000313" key="2">
    <source>
        <dbReference type="Proteomes" id="UP000807769"/>
    </source>
</evidence>
<dbReference type="EMBL" id="JABBWG010000011">
    <property type="protein sequence ID" value="KAG1818563.1"/>
    <property type="molecule type" value="Genomic_DNA"/>
</dbReference>
<keyword evidence="2" id="KW-1185">Reference proteome</keyword>
<dbReference type="OrthoDB" id="3256444at2759"/>
<reference evidence="1" key="1">
    <citation type="journal article" date="2020" name="New Phytol.">
        <title>Comparative genomics reveals dynamic genome evolution in host specialist ectomycorrhizal fungi.</title>
        <authorList>
            <person name="Lofgren L.A."/>
            <person name="Nguyen N.H."/>
            <person name="Vilgalys R."/>
            <person name="Ruytinx J."/>
            <person name="Liao H.L."/>
            <person name="Branco S."/>
            <person name="Kuo A."/>
            <person name="LaButti K."/>
            <person name="Lipzen A."/>
            <person name="Andreopoulos W."/>
            <person name="Pangilinan J."/>
            <person name="Riley R."/>
            <person name="Hundley H."/>
            <person name="Na H."/>
            <person name="Barry K."/>
            <person name="Grigoriev I.V."/>
            <person name="Stajich J.E."/>
            <person name="Kennedy P.G."/>
        </authorList>
    </citation>
    <scope>NUCLEOTIDE SEQUENCE</scope>
    <source>
        <strain evidence="1">MN1</strain>
    </source>
</reference>
<dbReference type="RefSeq" id="XP_041194435.1">
    <property type="nucleotide sequence ID" value="XM_041330806.1"/>
</dbReference>
<accession>A0A9P7EEI4</accession>
<dbReference type="AlphaFoldDB" id="A0A9P7EEI4"/>
<protein>
    <submittedName>
        <fullName evidence="1">Uncharacterized protein</fullName>
    </submittedName>
</protein>
<name>A0A9P7EEI4_9AGAM</name>
<organism evidence="1 2">
    <name type="scientific">Suillus subaureus</name>
    <dbReference type="NCBI Taxonomy" id="48587"/>
    <lineage>
        <taxon>Eukaryota</taxon>
        <taxon>Fungi</taxon>
        <taxon>Dikarya</taxon>
        <taxon>Basidiomycota</taxon>
        <taxon>Agaricomycotina</taxon>
        <taxon>Agaricomycetes</taxon>
        <taxon>Agaricomycetidae</taxon>
        <taxon>Boletales</taxon>
        <taxon>Suillineae</taxon>
        <taxon>Suillaceae</taxon>
        <taxon>Suillus</taxon>
    </lineage>
</organism>
<gene>
    <name evidence="1" type="ORF">BJ212DRAFT_1269325</name>
</gene>
<evidence type="ECO:0000313" key="1">
    <source>
        <dbReference type="EMBL" id="KAG1818563.1"/>
    </source>
</evidence>
<proteinExistence type="predicted"/>
<dbReference type="Proteomes" id="UP000807769">
    <property type="component" value="Unassembled WGS sequence"/>
</dbReference>
<sequence length="149" mass="17113">IIINETSTLHYHAKARFAGKYHKWAKDNAFLSKLPGDIAAEKMKAARAQEILNVHMTEHKLLEHVVPYSDQLFRKAAIKWLIAMDQPIQALKHLRFKEMVDIASCATQGVKIPGHKATCTEIMHLFKSHLTKLRKKLNVHCHSLHYCLL</sequence>
<dbReference type="GeneID" id="64624823"/>